<dbReference type="InterPro" id="IPR001789">
    <property type="entry name" value="Sig_transdc_resp-reg_receiver"/>
</dbReference>
<gene>
    <name evidence="3" type="ORF">FM037_12280</name>
</gene>
<dbReference type="SUPFAM" id="SSF52172">
    <property type="entry name" value="CheY-like"/>
    <property type="match status" value="1"/>
</dbReference>
<comment type="caution">
    <text evidence="1">Lacks conserved residue(s) required for the propagation of feature annotation.</text>
</comment>
<dbReference type="InterPro" id="IPR011006">
    <property type="entry name" value="CheY-like_superfamily"/>
</dbReference>
<organism evidence="3 4">
    <name type="scientific">Shewanella psychropiezotolerans</name>
    <dbReference type="NCBI Taxonomy" id="2593655"/>
    <lineage>
        <taxon>Bacteria</taxon>
        <taxon>Pseudomonadati</taxon>
        <taxon>Pseudomonadota</taxon>
        <taxon>Gammaproteobacteria</taxon>
        <taxon>Alteromonadales</taxon>
        <taxon>Shewanellaceae</taxon>
        <taxon>Shewanella</taxon>
    </lineage>
</organism>
<evidence type="ECO:0000256" key="1">
    <source>
        <dbReference type="PROSITE-ProRule" id="PRU00169"/>
    </source>
</evidence>
<keyword evidence="4" id="KW-1185">Reference proteome</keyword>
<protein>
    <recommendedName>
        <fullName evidence="2">Response regulatory domain-containing protein</fullName>
    </recommendedName>
</protein>
<accession>A0ABX5WXP9</accession>
<dbReference type="EMBL" id="CP041614">
    <property type="protein sequence ID" value="QDO83875.1"/>
    <property type="molecule type" value="Genomic_DNA"/>
</dbReference>
<dbReference type="PROSITE" id="PS50110">
    <property type="entry name" value="RESPONSE_REGULATORY"/>
    <property type="match status" value="1"/>
</dbReference>
<sequence length="43" mass="4939">MPDMDGYEIAELISATKSPIVMLTARYIKSLLSWCDRLFDQTD</sequence>
<reference evidence="3 4" key="1">
    <citation type="submission" date="2019-07" db="EMBL/GenBank/DDBJ databases">
        <title>Shewanella sp. YLB-06 whole genomic sequence.</title>
        <authorList>
            <person name="Yu L."/>
        </authorList>
    </citation>
    <scope>NUCLEOTIDE SEQUENCE [LARGE SCALE GENOMIC DNA]</scope>
    <source>
        <strain evidence="3 4">YLB-06</strain>
    </source>
</reference>
<evidence type="ECO:0000313" key="3">
    <source>
        <dbReference type="EMBL" id="QDO83875.1"/>
    </source>
</evidence>
<evidence type="ECO:0000259" key="2">
    <source>
        <dbReference type="PROSITE" id="PS50110"/>
    </source>
</evidence>
<proteinExistence type="predicted"/>
<feature type="domain" description="Response regulatory" evidence="2">
    <location>
        <begin position="1"/>
        <end position="43"/>
    </location>
</feature>
<dbReference type="Proteomes" id="UP000315947">
    <property type="component" value="Chromosome"/>
</dbReference>
<name>A0ABX5WXP9_9GAMM</name>
<evidence type="ECO:0000313" key="4">
    <source>
        <dbReference type="Proteomes" id="UP000315947"/>
    </source>
</evidence>